<dbReference type="InterPro" id="IPR024983">
    <property type="entry name" value="CHAT_dom"/>
</dbReference>
<protein>
    <submittedName>
        <fullName evidence="2">CHAT domain-containing protein</fullName>
    </submittedName>
</protein>
<dbReference type="AlphaFoldDB" id="A0AA39Q0E8"/>
<keyword evidence="3" id="KW-1185">Reference proteome</keyword>
<dbReference type="EMBL" id="JAUEPU010000022">
    <property type="protein sequence ID" value="KAK0493953.1"/>
    <property type="molecule type" value="Genomic_DNA"/>
</dbReference>
<evidence type="ECO:0000259" key="1">
    <source>
        <dbReference type="Pfam" id="PF12770"/>
    </source>
</evidence>
<proteinExistence type="predicted"/>
<evidence type="ECO:0000313" key="2">
    <source>
        <dbReference type="EMBL" id="KAK0493953.1"/>
    </source>
</evidence>
<comment type="caution">
    <text evidence="2">The sequence shown here is derived from an EMBL/GenBank/DDBJ whole genome shotgun (WGS) entry which is preliminary data.</text>
</comment>
<name>A0AA39Q0E8_9AGAR</name>
<dbReference type="Proteomes" id="UP001175228">
    <property type="component" value="Unassembled WGS sequence"/>
</dbReference>
<organism evidence="2 3">
    <name type="scientific">Armillaria luteobubalina</name>
    <dbReference type="NCBI Taxonomy" id="153913"/>
    <lineage>
        <taxon>Eukaryota</taxon>
        <taxon>Fungi</taxon>
        <taxon>Dikarya</taxon>
        <taxon>Basidiomycota</taxon>
        <taxon>Agaricomycotina</taxon>
        <taxon>Agaricomycetes</taxon>
        <taxon>Agaricomycetidae</taxon>
        <taxon>Agaricales</taxon>
        <taxon>Marasmiineae</taxon>
        <taxon>Physalacriaceae</taxon>
        <taxon>Armillaria</taxon>
    </lineage>
</organism>
<dbReference type="Gene3D" id="1.25.40.10">
    <property type="entry name" value="Tetratricopeptide repeat domain"/>
    <property type="match status" value="1"/>
</dbReference>
<reference evidence="2" key="1">
    <citation type="submission" date="2023-06" db="EMBL/GenBank/DDBJ databases">
        <authorList>
            <consortium name="Lawrence Berkeley National Laboratory"/>
            <person name="Ahrendt S."/>
            <person name="Sahu N."/>
            <person name="Indic B."/>
            <person name="Wong-Bajracharya J."/>
            <person name="Merenyi Z."/>
            <person name="Ke H.-M."/>
            <person name="Monk M."/>
            <person name="Kocsube S."/>
            <person name="Drula E."/>
            <person name="Lipzen A."/>
            <person name="Balint B."/>
            <person name="Henrissat B."/>
            <person name="Andreopoulos B."/>
            <person name="Martin F.M."/>
            <person name="Harder C.B."/>
            <person name="Rigling D."/>
            <person name="Ford K.L."/>
            <person name="Foster G.D."/>
            <person name="Pangilinan J."/>
            <person name="Papanicolaou A."/>
            <person name="Barry K."/>
            <person name="LaButti K."/>
            <person name="Viragh M."/>
            <person name="Koriabine M."/>
            <person name="Yan M."/>
            <person name="Riley R."/>
            <person name="Champramary S."/>
            <person name="Plett K.L."/>
            <person name="Tsai I.J."/>
            <person name="Slot J."/>
            <person name="Sipos G."/>
            <person name="Plett J."/>
            <person name="Nagy L.G."/>
            <person name="Grigoriev I.V."/>
        </authorList>
    </citation>
    <scope>NUCLEOTIDE SEQUENCE</scope>
    <source>
        <strain evidence="2">HWK02</strain>
    </source>
</reference>
<sequence length="992" mass="109737">MRFLRRFEQFGGEDDLQNAISELDNSVSFTADSDPIKPHRLCLLCQALKHRFLLLSNRGDIDRAIKLGHDAVTLAEGDRDNFQSCLLILLSDFYSCRYEILENLDDLNSAVSAAELAVSASAEGHPRKAHALVVLIGCLNRRFEQLPGLNDIESVIEKGRLAFSLVEEDELKSQVLENIAHPLAHRFMHLGKSDDLEESISAMKKAIDLMPKSSPYSSDKVGFLSFLLAKRFVLFDNPADLEEAIIKGTDAMNVMSSTDPNWPRILDTLSGCFYERFQLNGDLNDLTESISLLQSSLSESSIPDESFSKPVLLHRLGGHLRCRFLETKDANDIDEAVSAGRHAVECTPDGDTEKPSQLHYLIASLQTRFRYRKNIDDLEESITCGGKALSLVPSDDPNHPSLYHTILAQLRISRGLRSDRFKNISDTEEATSLCNSFDLSPIALPSARLNATLHQAEAHIDADCPNALKAYEAALNLLPRVAWTGKSIAARHRKLVRYGSIVNGAAAYTIQLGYANTALKWLETGPAIVWGQLHNLHSRVDDLSDAHPHFAERLSQLAFALEKATSQDVDSEDFKGLTIEEIARKHHHLASEWDSLVETVRVLPGFEDFLGPKRFSMFKKAAKLGPVILINISPTRCDALILTPDLEDAGIHIPLKDFTYDNAKNLQEQLTKALSALGVRTRASQPVHATSEKNVFMKVLKVLWTCIVKPVLDGLDFSPCDSTNLPRLWWCPTGPLAFLPIHAAGDYHTNERGTKLSDYVISSYTPTLTILSDKLEKTRTFKGLLAISQSNTPGMPNLPGTDEELQKIKEQVTKVPVKCLRGEEATPDTVLQGMTTCSWVHMACHATQEKAKSLDSTFHLHPSPSYPDGRLPLSHVIGKSFPDADFAYLSACQTATGDESLSEESVHLAAGMLMAGYRGVVATLWSIRDADAPRVADKVYSQLFEDGKPDSGQAAIALHHAVQSLRRDVENECDSLGDSEFVRWVPFIHVGV</sequence>
<gene>
    <name evidence="2" type="ORF">EDD18DRAFT_1288832</name>
</gene>
<dbReference type="InterPro" id="IPR011990">
    <property type="entry name" value="TPR-like_helical_dom_sf"/>
</dbReference>
<accession>A0AA39Q0E8</accession>
<dbReference type="Pfam" id="PF12770">
    <property type="entry name" value="CHAT"/>
    <property type="match status" value="1"/>
</dbReference>
<evidence type="ECO:0000313" key="3">
    <source>
        <dbReference type="Proteomes" id="UP001175228"/>
    </source>
</evidence>
<feature type="domain" description="CHAT" evidence="1">
    <location>
        <begin position="699"/>
        <end position="991"/>
    </location>
</feature>
<dbReference type="SUPFAM" id="SSF48452">
    <property type="entry name" value="TPR-like"/>
    <property type="match status" value="1"/>
</dbReference>